<dbReference type="InterPro" id="IPR021352">
    <property type="entry name" value="DUF2971"/>
</dbReference>
<dbReference type="RefSeq" id="WP_164366304.1">
    <property type="nucleotide sequence ID" value="NZ_JAAGVX010000020.1"/>
</dbReference>
<name>A0A6B3LQU0_VIBCL</name>
<comment type="caution">
    <text evidence="1">The sequence shown here is derived from an EMBL/GenBank/DDBJ whole genome shotgun (WGS) entry which is preliminary data.</text>
</comment>
<proteinExistence type="predicted"/>
<reference evidence="1" key="1">
    <citation type="submission" date="2020-02" db="EMBL/GenBank/DDBJ databases">
        <title>Genome Announcements.</title>
        <authorList>
            <person name="Abdulabbas H.T."/>
            <person name="Bunyan I.A."/>
            <person name="Abdul-Lateef L.A."/>
        </authorList>
    </citation>
    <scope>NUCLEOTIDE SEQUENCE</scope>
    <source>
        <strain evidence="1">NAG1</strain>
    </source>
</reference>
<protein>
    <submittedName>
        <fullName evidence="1">DUF2971 domain-containing protein</fullName>
    </submittedName>
</protein>
<gene>
    <name evidence="1" type="ORF">G3T61_17220</name>
</gene>
<dbReference type="AlphaFoldDB" id="A0A6B3LQU0"/>
<organism evidence="1">
    <name type="scientific">Vibrio cholerae</name>
    <dbReference type="NCBI Taxonomy" id="666"/>
    <lineage>
        <taxon>Bacteria</taxon>
        <taxon>Pseudomonadati</taxon>
        <taxon>Pseudomonadota</taxon>
        <taxon>Gammaproteobacteria</taxon>
        <taxon>Vibrionales</taxon>
        <taxon>Vibrionaceae</taxon>
        <taxon>Vibrio</taxon>
    </lineage>
</organism>
<accession>A0A6B3LQU0</accession>
<sequence length="287" mass="34169">MSLFKYLPSSNLQPLENRQFRFTQPIEFNDPFEVRPHFSAMFGKHDIVELINEHKDTKFDDLFNDVPFYLKLFPRTWLKRAFLTLINSNPDIFRERMKEVEKKISPLAQDSWPAIISKDVGILCLSKNPENILMWSHYADSHSGVLVEFDEESEFFNQSGISSDNKDIDKFYGKVLPVTYRRSRPTFEFFDKSWPDIFFTKSIDWAYEEEHRMLMPLSEANRVINDKIYLFEIPEKAFKAVYFGVNFPTAKIIDTIESVKRFNKEIKFYQAYLSKTKYDIEYRVIES</sequence>
<dbReference type="Pfam" id="PF11185">
    <property type="entry name" value="DUF2971"/>
    <property type="match status" value="1"/>
</dbReference>
<evidence type="ECO:0000313" key="1">
    <source>
        <dbReference type="EMBL" id="NEM95927.1"/>
    </source>
</evidence>
<dbReference type="EMBL" id="JAAGVX010000020">
    <property type="protein sequence ID" value="NEM95927.1"/>
    <property type="molecule type" value="Genomic_DNA"/>
</dbReference>